<feature type="domain" description="O-methyltransferase dimerisation" evidence="5">
    <location>
        <begin position="21"/>
        <end position="89"/>
    </location>
</feature>
<sequence>MNLPEVNVSCEELYRMLYAPIKAKLMMSGIELNVFNQLSEPKSAEEVAKEIRGQSRNTMLFLNGLAACGLIEKHNGLYRNAPIAQAFLVEGSPTYLGEGFAHQASMTDAMLANLTKMIREGPPAKPPEDDADPQKWSQFASWMANNERAGIAQQMSELISLQPEFASFRKMLDLGGGPGIFGISMVAKHPTMRGVIFDRKPVVEVAERFIKEYGMEDRMEVLAGDYNLDPIGEGYDLIWASATLNFARENMDSVMKKIYEALNPGGLFVNLSEGLTDEGTKPDFYVLCTVGWAMNGPMMAFEQGFIADAMLNAGFRSVRSRTLRTGWGPMDIDIARK</sequence>
<proteinExistence type="predicted"/>
<dbReference type="SUPFAM" id="SSF46785">
    <property type="entry name" value="Winged helix' DNA-binding domain"/>
    <property type="match status" value="1"/>
</dbReference>
<dbReference type="InterPro" id="IPR029063">
    <property type="entry name" value="SAM-dependent_MTases_sf"/>
</dbReference>
<dbReference type="SUPFAM" id="SSF53335">
    <property type="entry name" value="S-adenosyl-L-methionine-dependent methyltransferases"/>
    <property type="match status" value="1"/>
</dbReference>
<evidence type="ECO:0000256" key="3">
    <source>
        <dbReference type="ARBA" id="ARBA00022691"/>
    </source>
</evidence>
<evidence type="ECO:0000313" key="7">
    <source>
        <dbReference type="Proteomes" id="UP000007807"/>
    </source>
</evidence>
<dbReference type="GeneID" id="10460636"/>
<dbReference type="InterPro" id="IPR012967">
    <property type="entry name" value="COMT_dimerisation"/>
</dbReference>
<dbReference type="STRING" id="990316.MCON_0961"/>
<keyword evidence="7" id="KW-1185">Reference proteome</keyword>
<feature type="domain" description="O-methyltransferase C-terminal" evidence="4">
    <location>
        <begin position="157"/>
        <end position="269"/>
    </location>
</feature>
<dbReference type="KEGG" id="mcj:MCON_0961"/>
<accession>F4BYU8</accession>
<dbReference type="CDD" id="cd02440">
    <property type="entry name" value="AdoMet_MTases"/>
    <property type="match status" value="1"/>
</dbReference>
<dbReference type="PROSITE" id="PS51683">
    <property type="entry name" value="SAM_OMT_II"/>
    <property type="match status" value="1"/>
</dbReference>
<dbReference type="OrthoDB" id="146767at2157"/>
<organism evidence="6 7">
    <name type="scientific">Methanothrix soehngenii (strain ATCC 5969 / DSM 3671 / JCM 10134 / NBRC 103675 / OCM 69 / GP-6)</name>
    <name type="common">Methanosaeta concilii</name>
    <dbReference type="NCBI Taxonomy" id="990316"/>
    <lineage>
        <taxon>Archaea</taxon>
        <taxon>Methanobacteriati</taxon>
        <taxon>Methanobacteriota</taxon>
        <taxon>Stenosarchaea group</taxon>
        <taxon>Methanomicrobia</taxon>
        <taxon>Methanotrichales</taxon>
        <taxon>Methanotrichaceae</taxon>
        <taxon>Methanothrix</taxon>
    </lineage>
</organism>
<dbReference type="GO" id="GO:0008171">
    <property type="term" value="F:O-methyltransferase activity"/>
    <property type="evidence" value="ECO:0007669"/>
    <property type="project" value="InterPro"/>
</dbReference>
<keyword evidence="3" id="KW-0949">S-adenosyl-L-methionine</keyword>
<evidence type="ECO:0000256" key="2">
    <source>
        <dbReference type="ARBA" id="ARBA00022679"/>
    </source>
</evidence>
<dbReference type="AlphaFoldDB" id="F4BYU8"/>
<dbReference type="Gene3D" id="1.10.10.10">
    <property type="entry name" value="Winged helix-like DNA-binding domain superfamily/Winged helix DNA-binding domain"/>
    <property type="match status" value="1"/>
</dbReference>
<dbReference type="Pfam" id="PF00891">
    <property type="entry name" value="Methyltransf_2"/>
    <property type="match status" value="1"/>
</dbReference>
<reference evidence="6 7" key="1">
    <citation type="journal article" date="2011" name="J. Bacteriol.">
        <title>Complete genome sequence of Methanosaeta concilii, a specialist in aceticlastic methanogenesis.</title>
        <authorList>
            <person name="Barber R.D."/>
            <person name="Zhang L."/>
            <person name="Harnack M."/>
            <person name="Olson M.V."/>
            <person name="Kaul R."/>
            <person name="Ingram-Smith C."/>
            <person name="Smith K.S."/>
        </authorList>
    </citation>
    <scope>NUCLEOTIDE SEQUENCE [LARGE SCALE GENOMIC DNA]</scope>
    <source>
        <strain evidence="7">ATCC 5969 / DSM 3671 / JCM 10134 / NBRC 103675 / OCM 69 / GP-6</strain>
    </source>
</reference>
<keyword evidence="2 6" id="KW-0808">Transferase</keyword>
<gene>
    <name evidence="6" type="ordered locus">MCON_0961</name>
</gene>
<evidence type="ECO:0000256" key="1">
    <source>
        <dbReference type="ARBA" id="ARBA00022603"/>
    </source>
</evidence>
<dbReference type="FunCoup" id="F4BYU8">
    <property type="interactions" value="8"/>
</dbReference>
<keyword evidence="1 6" id="KW-0489">Methyltransferase</keyword>
<name>F4BYU8_METSG</name>
<dbReference type="InterPro" id="IPR036388">
    <property type="entry name" value="WH-like_DNA-bd_sf"/>
</dbReference>
<protein>
    <submittedName>
        <fullName evidence="6">Methyltransferase</fullName>
    </submittedName>
</protein>
<dbReference type="Gene3D" id="3.40.50.150">
    <property type="entry name" value="Vaccinia Virus protein VP39"/>
    <property type="match status" value="1"/>
</dbReference>
<dbReference type="Pfam" id="PF08100">
    <property type="entry name" value="Dimerisation"/>
    <property type="match status" value="1"/>
</dbReference>
<dbReference type="Proteomes" id="UP000007807">
    <property type="component" value="Chromosome"/>
</dbReference>
<dbReference type="HOGENOM" id="CLU_005533_4_3_2"/>
<evidence type="ECO:0000259" key="5">
    <source>
        <dbReference type="Pfam" id="PF08100"/>
    </source>
</evidence>
<evidence type="ECO:0000259" key="4">
    <source>
        <dbReference type="Pfam" id="PF00891"/>
    </source>
</evidence>
<dbReference type="InterPro" id="IPR001077">
    <property type="entry name" value="COMT_C"/>
</dbReference>
<dbReference type="PANTHER" id="PTHR11746">
    <property type="entry name" value="O-METHYLTRANSFERASE"/>
    <property type="match status" value="1"/>
</dbReference>
<dbReference type="EMBL" id="CP002565">
    <property type="protein sequence ID" value="AEB67725.1"/>
    <property type="molecule type" value="Genomic_DNA"/>
</dbReference>
<dbReference type="GO" id="GO:0046983">
    <property type="term" value="F:protein dimerization activity"/>
    <property type="evidence" value="ECO:0007669"/>
    <property type="project" value="InterPro"/>
</dbReference>
<dbReference type="InterPro" id="IPR036390">
    <property type="entry name" value="WH_DNA-bd_sf"/>
</dbReference>
<evidence type="ECO:0000313" key="6">
    <source>
        <dbReference type="EMBL" id="AEB67725.1"/>
    </source>
</evidence>
<dbReference type="RefSeq" id="WP_013718779.1">
    <property type="nucleotide sequence ID" value="NC_015416.1"/>
</dbReference>
<dbReference type="InParanoid" id="F4BYU8"/>
<dbReference type="GO" id="GO:0032259">
    <property type="term" value="P:methylation"/>
    <property type="evidence" value="ECO:0007669"/>
    <property type="project" value="UniProtKB-KW"/>
</dbReference>
<dbReference type="InterPro" id="IPR016461">
    <property type="entry name" value="COMT-like"/>
</dbReference>